<evidence type="ECO:0000313" key="2">
    <source>
        <dbReference type="Proteomes" id="UP001565236"/>
    </source>
</evidence>
<comment type="caution">
    <text evidence="1">The sequence shown here is derived from an EMBL/GenBank/DDBJ whole genome shotgun (WGS) entry which is preliminary data.</text>
</comment>
<evidence type="ECO:0000313" key="1">
    <source>
        <dbReference type="EMBL" id="MEY8662857.1"/>
    </source>
</evidence>
<dbReference type="Proteomes" id="UP001565236">
    <property type="component" value="Unassembled WGS sequence"/>
</dbReference>
<organism evidence="1 2">
    <name type="scientific">Ligilactobacillus faecis</name>
    <dbReference type="NCBI Taxonomy" id="762833"/>
    <lineage>
        <taxon>Bacteria</taxon>
        <taxon>Bacillati</taxon>
        <taxon>Bacillota</taxon>
        <taxon>Bacilli</taxon>
        <taxon>Lactobacillales</taxon>
        <taxon>Lactobacillaceae</taxon>
        <taxon>Ligilactobacillus</taxon>
    </lineage>
</organism>
<name>A0ABV4DQW4_9LACO</name>
<dbReference type="Pfam" id="PF09148">
    <property type="entry name" value="DUF1934"/>
    <property type="match status" value="1"/>
</dbReference>
<gene>
    <name evidence="1" type="ORF">AALT52_08145</name>
</gene>
<dbReference type="InterPro" id="IPR015231">
    <property type="entry name" value="DUF1934"/>
</dbReference>
<accession>A0ABV4DQW4</accession>
<dbReference type="Gene3D" id="2.40.128.20">
    <property type="match status" value="1"/>
</dbReference>
<protein>
    <submittedName>
        <fullName evidence="1">DUF1934 domain-containing protein</fullName>
    </submittedName>
</protein>
<sequence length="141" mass="16445">MVVKAQEVTITLKTIQTQANDVEEYDLETKGELFQKGETLYLRYEEELEGQTVKTTFKIKDEQLLLTRRERALSSSLDLRPGQLTTTRYQTQYGALYLEVNCLKYTFKRVDEKTGQLKATYELSNGQEILGKYKLRLQFKA</sequence>
<reference evidence="1 2" key="1">
    <citation type="submission" date="2024-03" db="EMBL/GenBank/DDBJ databases">
        <title>Mouse gut bacterial collection (mGBC) of GemPharmatech.</title>
        <authorList>
            <person name="He Y."/>
            <person name="Dong L."/>
            <person name="Wu D."/>
            <person name="Gao X."/>
            <person name="Lin Z."/>
        </authorList>
    </citation>
    <scope>NUCLEOTIDE SEQUENCE [LARGE SCALE GENOMIC DNA]</scope>
    <source>
        <strain evidence="1 2">15-30</strain>
    </source>
</reference>
<dbReference type="RefSeq" id="WP_369942719.1">
    <property type="nucleotide sequence ID" value="NZ_JBCLUF010000031.1"/>
</dbReference>
<proteinExistence type="predicted"/>
<keyword evidence="2" id="KW-1185">Reference proteome</keyword>
<dbReference type="SUPFAM" id="SSF50814">
    <property type="entry name" value="Lipocalins"/>
    <property type="match status" value="1"/>
</dbReference>
<dbReference type="EMBL" id="JBCLUF010000031">
    <property type="protein sequence ID" value="MEY8662857.1"/>
    <property type="molecule type" value="Genomic_DNA"/>
</dbReference>
<dbReference type="InterPro" id="IPR012674">
    <property type="entry name" value="Calycin"/>
</dbReference>